<dbReference type="GO" id="GO:0005524">
    <property type="term" value="F:ATP binding"/>
    <property type="evidence" value="ECO:0007669"/>
    <property type="project" value="InterPro"/>
</dbReference>
<sequence length="453" mass="48566">MNPTQRLSRLVATARGDLVLPLRPRAAADVVALPLRLADALDLGASRWVCVVIDADGGQWTVPVVEGSGEVRRAIAGDGVAAALVTMLAGSGEPASPAFVMRRWRHPLPDNASKQRKLLSEAGTHERSIAVDQTNDSIVVGERAVVKWAVRLPADHAVEQPAARRLGMLADHGFSGIPATLGMLQWTGSPPHPALLASVTEFLPGAVDGWTWAVDDVRAFAAGDVAADTALLPARQLGVLVAGMHVAFASSGRAVADEKTTQRWRDRANHALDDALRLVDGPEGERLARRAPRIRAAFETFLETSGTPLIDVHGDLHVGQVLRHGSPSRYALIDFDGNPVTAIEEGARRQPVALDVAGMLASLDHVGRVVIKRTDGVDVDAVLAWIGQAQATFFAAYRSALLEAGAGALLDDRVIRPLQLEQECREFIYAVRHLPHWRYVPDAALSALLPDEE</sequence>
<accession>A0A6J7BN68</accession>
<dbReference type="AlphaFoldDB" id="A0A6J7BN68"/>
<proteinExistence type="inferred from homology"/>
<dbReference type="GO" id="GO:0005975">
    <property type="term" value="P:carbohydrate metabolic process"/>
    <property type="evidence" value="ECO:0007669"/>
    <property type="project" value="InterPro"/>
</dbReference>
<reference evidence="1" key="1">
    <citation type="submission" date="2020-05" db="EMBL/GenBank/DDBJ databases">
        <authorList>
            <person name="Chiriac C."/>
            <person name="Salcher M."/>
            <person name="Ghai R."/>
            <person name="Kavagutti S V."/>
        </authorList>
    </citation>
    <scope>NUCLEOTIDE SEQUENCE</scope>
</reference>
<evidence type="ECO:0000313" key="1">
    <source>
        <dbReference type="EMBL" id="CAB4847022.1"/>
    </source>
</evidence>
<dbReference type="Gene3D" id="3.90.1200.10">
    <property type="match status" value="1"/>
</dbReference>
<dbReference type="InterPro" id="IPR011009">
    <property type="entry name" value="Kinase-like_dom_sf"/>
</dbReference>
<dbReference type="GO" id="GO:0046872">
    <property type="term" value="F:metal ion binding"/>
    <property type="evidence" value="ECO:0007669"/>
    <property type="project" value="InterPro"/>
</dbReference>
<name>A0A6J7BN68_9ZZZZ</name>
<protein>
    <submittedName>
        <fullName evidence="1">Unannotated protein</fullName>
    </submittedName>
</protein>
<organism evidence="1">
    <name type="scientific">freshwater metagenome</name>
    <dbReference type="NCBI Taxonomy" id="449393"/>
    <lineage>
        <taxon>unclassified sequences</taxon>
        <taxon>metagenomes</taxon>
        <taxon>ecological metagenomes</taxon>
    </lineage>
</organism>
<dbReference type="SUPFAM" id="SSF56112">
    <property type="entry name" value="Protein kinase-like (PK-like)"/>
    <property type="match status" value="1"/>
</dbReference>
<dbReference type="GO" id="GO:0047931">
    <property type="term" value="F:glucosamine kinase activity"/>
    <property type="evidence" value="ECO:0007669"/>
    <property type="project" value="InterPro"/>
</dbReference>
<dbReference type="EMBL" id="CAFBIZ010000027">
    <property type="protein sequence ID" value="CAB4847022.1"/>
    <property type="molecule type" value="Genomic_DNA"/>
</dbReference>
<gene>
    <name evidence="1" type="ORF">UFOPK3268_00352</name>
</gene>
<dbReference type="HAMAP" id="MF_02218">
    <property type="entry name" value="GlcN_kinase"/>
    <property type="match status" value="1"/>
</dbReference>
<dbReference type="InterPro" id="IPR043674">
    <property type="entry name" value="GlcN_kinase"/>
</dbReference>